<dbReference type="AlphaFoldDB" id="A0A822YNU1"/>
<dbReference type="InterPro" id="IPR000571">
    <property type="entry name" value="Znf_CCCH"/>
</dbReference>
<dbReference type="PROSITE" id="PS50103">
    <property type="entry name" value="ZF_C3H1"/>
    <property type="match status" value="1"/>
</dbReference>
<keyword evidence="1" id="KW-0479">Metal-binding</keyword>
<sequence length="86" mass="10116">MFSLSCHALKGFCQFGDSCKYFHPKQNIQSPGAQGLISMMALNYIYFHWRSFILYQSKAKVLIWMKNIYFVAFSPPTYVKFLFIIL</sequence>
<keyword evidence="2" id="KW-0812">Transmembrane</keyword>
<keyword evidence="1" id="KW-0863">Zinc-finger</keyword>
<protein>
    <recommendedName>
        <fullName evidence="3">C3H1-type domain-containing protein</fullName>
    </recommendedName>
</protein>
<evidence type="ECO:0000313" key="4">
    <source>
        <dbReference type="EMBL" id="DAD32999.1"/>
    </source>
</evidence>
<dbReference type="EMBL" id="DUZY01000003">
    <property type="protein sequence ID" value="DAD32999.1"/>
    <property type="molecule type" value="Genomic_DNA"/>
</dbReference>
<keyword evidence="2" id="KW-0472">Membrane</keyword>
<accession>A0A822YNU1</accession>
<feature type="transmembrane region" description="Helical" evidence="2">
    <location>
        <begin position="28"/>
        <end position="47"/>
    </location>
</feature>
<keyword evidence="2" id="KW-1133">Transmembrane helix</keyword>
<dbReference type="GO" id="GO:0008270">
    <property type="term" value="F:zinc ion binding"/>
    <property type="evidence" value="ECO:0007669"/>
    <property type="project" value="UniProtKB-KW"/>
</dbReference>
<evidence type="ECO:0000313" key="5">
    <source>
        <dbReference type="Proteomes" id="UP000607653"/>
    </source>
</evidence>
<feature type="zinc finger region" description="C3H1-type" evidence="1">
    <location>
        <begin position="1"/>
        <end position="26"/>
    </location>
</feature>
<feature type="domain" description="C3H1-type" evidence="3">
    <location>
        <begin position="1"/>
        <end position="26"/>
    </location>
</feature>
<dbReference type="Proteomes" id="UP000607653">
    <property type="component" value="Unassembled WGS sequence"/>
</dbReference>
<name>A0A822YNU1_NELNU</name>
<reference evidence="4 5" key="1">
    <citation type="journal article" date="2020" name="Mol. Biol. Evol.">
        <title>Distinct Expression and Methylation Patterns for Genes with Different Fates following a Single Whole-Genome Duplication in Flowering Plants.</title>
        <authorList>
            <person name="Shi T."/>
            <person name="Rahmani R.S."/>
            <person name="Gugger P.F."/>
            <person name="Wang M."/>
            <person name="Li H."/>
            <person name="Zhang Y."/>
            <person name="Li Z."/>
            <person name="Wang Q."/>
            <person name="Van de Peer Y."/>
            <person name="Marchal K."/>
            <person name="Chen J."/>
        </authorList>
    </citation>
    <scope>NUCLEOTIDE SEQUENCE [LARGE SCALE GENOMIC DNA]</scope>
    <source>
        <tissue evidence="4">Leaf</tissue>
    </source>
</reference>
<comment type="caution">
    <text evidence="4">The sequence shown here is derived from an EMBL/GenBank/DDBJ whole genome shotgun (WGS) entry which is preliminary data.</text>
</comment>
<keyword evidence="5" id="KW-1185">Reference proteome</keyword>
<proteinExistence type="predicted"/>
<evidence type="ECO:0000256" key="1">
    <source>
        <dbReference type="PROSITE-ProRule" id="PRU00723"/>
    </source>
</evidence>
<feature type="transmembrane region" description="Helical" evidence="2">
    <location>
        <begin position="68"/>
        <end position="85"/>
    </location>
</feature>
<organism evidence="4 5">
    <name type="scientific">Nelumbo nucifera</name>
    <name type="common">Sacred lotus</name>
    <dbReference type="NCBI Taxonomy" id="4432"/>
    <lineage>
        <taxon>Eukaryota</taxon>
        <taxon>Viridiplantae</taxon>
        <taxon>Streptophyta</taxon>
        <taxon>Embryophyta</taxon>
        <taxon>Tracheophyta</taxon>
        <taxon>Spermatophyta</taxon>
        <taxon>Magnoliopsida</taxon>
        <taxon>Proteales</taxon>
        <taxon>Nelumbonaceae</taxon>
        <taxon>Nelumbo</taxon>
    </lineage>
</organism>
<keyword evidence="1" id="KW-0862">Zinc</keyword>
<evidence type="ECO:0000259" key="3">
    <source>
        <dbReference type="PROSITE" id="PS50103"/>
    </source>
</evidence>
<gene>
    <name evidence="4" type="ORF">HUJ06_011850</name>
</gene>
<evidence type="ECO:0000256" key="2">
    <source>
        <dbReference type="SAM" id="Phobius"/>
    </source>
</evidence>